<evidence type="ECO:0000313" key="1">
    <source>
        <dbReference type="EMBL" id="CDW19323.1"/>
    </source>
</evidence>
<sequence>MYPWLIVRYNAGFVS</sequence>
<reference evidence="1" key="1">
    <citation type="submission" date="2014-05" db="EMBL/GenBank/DDBJ databases">
        <authorList>
            <person name="Chronopoulou M."/>
        </authorList>
    </citation>
    <scope>NUCLEOTIDE SEQUENCE</scope>
    <source>
        <tissue evidence="1">Whole organism</tissue>
    </source>
</reference>
<protein>
    <submittedName>
        <fullName evidence="1">Uncharacterized protein</fullName>
    </submittedName>
</protein>
<name>A0A0K2SZY9_LEPSM</name>
<accession>A0A0K2SZY9</accession>
<organism evidence="1">
    <name type="scientific">Lepeophtheirus salmonis</name>
    <name type="common">Salmon louse</name>
    <name type="synonym">Caligus salmonis</name>
    <dbReference type="NCBI Taxonomy" id="72036"/>
    <lineage>
        <taxon>Eukaryota</taxon>
        <taxon>Metazoa</taxon>
        <taxon>Ecdysozoa</taxon>
        <taxon>Arthropoda</taxon>
        <taxon>Crustacea</taxon>
        <taxon>Multicrustacea</taxon>
        <taxon>Hexanauplia</taxon>
        <taxon>Copepoda</taxon>
        <taxon>Siphonostomatoida</taxon>
        <taxon>Caligidae</taxon>
        <taxon>Lepeophtheirus</taxon>
    </lineage>
</organism>
<dbReference type="EMBL" id="HACA01001962">
    <property type="protein sequence ID" value="CDW19323.1"/>
    <property type="molecule type" value="Transcribed_RNA"/>
</dbReference>
<proteinExistence type="predicted"/>